<dbReference type="PANTHER" id="PTHR30296:SF0">
    <property type="entry name" value="LACTATE UTILIZATION PROTEIN A"/>
    <property type="match status" value="1"/>
</dbReference>
<dbReference type="KEGG" id="dalk:DSCA_43920"/>
<dbReference type="OrthoDB" id="5289041at2"/>
<evidence type="ECO:0000313" key="3">
    <source>
        <dbReference type="Proteomes" id="UP000427906"/>
    </source>
</evidence>
<evidence type="ECO:0000259" key="1">
    <source>
        <dbReference type="Pfam" id="PF02754"/>
    </source>
</evidence>
<keyword evidence="3" id="KW-1185">Reference proteome</keyword>
<proteinExistence type="predicted"/>
<dbReference type="AlphaFoldDB" id="A0A5K7YL58"/>
<dbReference type="EMBL" id="AP021874">
    <property type="protein sequence ID" value="BBO70462.1"/>
    <property type="molecule type" value="Genomic_DNA"/>
</dbReference>
<sequence length="252" mass="27628">MKTRKYAQRSDTVYFFGTCLMDAVYPDAGMAAIRLLESLGVTVVFPPGQSCCGQPAYNSGFVREARAVARQQIRVFSKPYPIVVPSGSCAGMMKHHYPTLFAGTPDEAAARRFSDRVYEWSEYLATVLAVELEDRGEPLTVTWHSSCHALREMDVVRHSKALLRQLKNVTLVELQRETECCGFGGTFAVKQPAISAAMVRDKVDDVRQTGASTLVAGDCGCLMNITGAMDHAGVAVAGKHLAEFLWERINGQ</sequence>
<gene>
    <name evidence="2" type="ORF">DSCA_43920</name>
</gene>
<dbReference type="Pfam" id="PF02754">
    <property type="entry name" value="CCG"/>
    <property type="match status" value="2"/>
</dbReference>
<organism evidence="2 3">
    <name type="scientific">Desulfosarcina alkanivorans</name>
    <dbReference type="NCBI Taxonomy" id="571177"/>
    <lineage>
        <taxon>Bacteria</taxon>
        <taxon>Pseudomonadati</taxon>
        <taxon>Thermodesulfobacteriota</taxon>
        <taxon>Desulfobacteria</taxon>
        <taxon>Desulfobacterales</taxon>
        <taxon>Desulfosarcinaceae</taxon>
        <taxon>Desulfosarcina</taxon>
    </lineage>
</organism>
<dbReference type="Proteomes" id="UP000427906">
    <property type="component" value="Chromosome"/>
</dbReference>
<reference evidence="2 3" key="1">
    <citation type="submission" date="2019-11" db="EMBL/GenBank/DDBJ databases">
        <title>Comparative genomics of hydrocarbon-degrading Desulfosarcina strains.</title>
        <authorList>
            <person name="Watanabe M."/>
            <person name="Kojima H."/>
            <person name="Fukui M."/>
        </authorList>
    </citation>
    <scope>NUCLEOTIDE SEQUENCE [LARGE SCALE GENOMIC DNA]</scope>
    <source>
        <strain evidence="2 3">PL12</strain>
    </source>
</reference>
<dbReference type="GO" id="GO:0016491">
    <property type="term" value="F:oxidoreductase activity"/>
    <property type="evidence" value="ECO:0007669"/>
    <property type="project" value="UniProtKB-ARBA"/>
</dbReference>
<name>A0A5K7YL58_9BACT</name>
<dbReference type="InterPro" id="IPR004017">
    <property type="entry name" value="Cys_rich_dom"/>
</dbReference>
<accession>A0A5K7YL58</accession>
<dbReference type="RefSeq" id="WP_155318409.1">
    <property type="nucleotide sequence ID" value="NZ_AP021874.1"/>
</dbReference>
<evidence type="ECO:0000313" key="2">
    <source>
        <dbReference type="EMBL" id="BBO70462.1"/>
    </source>
</evidence>
<feature type="domain" description="Cysteine-rich" evidence="1">
    <location>
        <begin position="13"/>
        <end position="94"/>
    </location>
</feature>
<protein>
    <submittedName>
        <fullName evidence="2">Fe-S oxidoreductase</fullName>
    </submittedName>
</protein>
<feature type="domain" description="Cysteine-rich" evidence="1">
    <location>
        <begin position="141"/>
        <end position="225"/>
    </location>
</feature>
<dbReference type="PANTHER" id="PTHR30296">
    <property type="entry name" value="UNCHARACTERIZED PROTEIN YKGE"/>
    <property type="match status" value="1"/>
</dbReference>
<dbReference type="GO" id="GO:0005829">
    <property type="term" value="C:cytosol"/>
    <property type="evidence" value="ECO:0007669"/>
    <property type="project" value="TreeGrafter"/>
</dbReference>